<keyword evidence="1" id="KW-0175">Coiled coil</keyword>
<organism evidence="2 3">
    <name type="scientific">Candidatus Scatousia excrementigallinarum</name>
    <dbReference type="NCBI Taxonomy" id="2840935"/>
    <lineage>
        <taxon>Bacteria</taxon>
        <taxon>Candidatus Scatousia</taxon>
    </lineage>
</organism>
<gene>
    <name evidence="2" type="ORF">IAC10_06870</name>
</gene>
<comment type="caution">
    <text evidence="2">The sequence shown here is derived from an EMBL/GenBank/DDBJ whole genome shotgun (WGS) entry which is preliminary data.</text>
</comment>
<proteinExistence type="predicted"/>
<feature type="coiled-coil region" evidence="1">
    <location>
        <begin position="181"/>
        <end position="208"/>
    </location>
</feature>
<dbReference type="Proteomes" id="UP000823928">
    <property type="component" value="Unassembled WGS sequence"/>
</dbReference>
<dbReference type="EMBL" id="DVIU01000136">
    <property type="protein sequence ID" value="HIS36335.1"/>
    <property type="molecule type" value="Genomic_DNA"/>
</dbReference>
<reference evidence="2" key="2">
    <citation type="journal article" date="2021" name="PeerJ">
        <title>Extensive microbial diversity within the chicken gut microbiome revealed by metagenomics and culture.</title>
        <authorList>
            <person name="Gilroy R."/>
            <person name="Ravi A."/>
            <person name="Getino M."/>
            <person name="Pursley I."/>
            <person name="Horton D.L."/>
            <person name="Alikhan N.F."/>
            <person name="Baker D."/>
            <person name="Gharbi K."/>
            <person name="Hall N."/>
            <person name="Watson M."/>
            <person name="Adriaenssens E.M."/>
            <person name="Foster-Nyarko E."/>
            <person name="Jarju S."/>
            <person name="Secka A."/>
            <person name="Antonio M."/>
            <person name="Oren A."/>
            <person name="Chaudhuri R.R."/>
            <person name="La Ragione R."/>
            <person name="Hildebrand F."/>
            <person name="Pallen M.J."/>
        </authorList>
    </citation>
    <scope>NUCLEOTIDE SEQUENCE</scope>
    <source>
        <strain evidence="2">6276</strain>
    </source>
</reference>
<reference evidence="2" key="1">
    <citation type="submission" date="2020-10" db="EMBL/GenBank/DDBJ databases">
        <authorList>
            <person name="Gilroy R."/>
        </authorList>
    </citation>
    <scope>NUCLEOTIDE SEQUENCE</scope>
    <source>
        <strain evidence="2">6276</strain>
    </source>
</reference>
<dbReference type="Pfam" id="PF14335">
    <property type="entry name" value="DUF4391"/>
    <property type="match status" value="1"/>
</dbReference>
<evidence type="ECO:0000313" key="2">
    <source>
        <dbReference type="EMBL" id="HIS36335.1"/>
    </source>
</evidence>
<dbReference type="AlphaFoldDB" id="A0A9D1JNK8"/>
<evidence type="ECO:0000256" key="1">
    <source>
        <dbReference type="SAM" id="Coils"/>
    </source>
</evidence>
<dbReference type="InterPro" id="IPR025503">
    <property type="entry name" value="DUF4391"/>
</dbReference>
<name>A0A9D1JNK8_9BACT</name>
<accession>A0A9D1JNK8</accession>
<sequence>MFEFSSKTQLNRQFKLSDLFRQMNADREVRKDAADVQKVTLTNVISPKTLNCEADREIKEIYVFEIAVSSQYVPERFIKELDKSIKLHTLFNVRCGELELSMLSYKLGSAKGKYYATNWETEADIPVPLVDNVPQMYKFILSKFLKYPPFEQESPGEYIKRYNQLIKLDFQIGKTQSAIEHESQSKRKFEYNARLKEYKEEREKLLEGTINNA</sequence>
<protein>
    <submittedName>
        <fullName evidence="2">DUF4391 domain-containing protein</fullName>
    </submittedName>
</protein>
<evidence type="ECO:0000313" key="3">
    <source>
        <dbReference type="Proteomes" id="UP000823928"/>
    </source>
</evidence>